<evidence type="ECO:0008006" key="5">
    <source>
        <dbReference type="Google" id="ProtNLM"/>
    </source>
</evidence>
<gene>
    <name evidence="3" type="ORF">DAEQUDRAFT_183699</name>
</gene>
<reference evidence="3 4" key="1">
    <citation type="journal article" date="2016" name="Mol. Biol. Evol.">
        <title>Comparative Genomics of Early-Diverging Mushroom-Forming Fungi Provides Insights into the Origins of Lignocellulose Decay Capabilities.</title>
        <authorList>
            <person name="Nagy L.G."/>
            <person name="Riley R."/>
            <person name="Tritt A."/>
            <person name="Adam C."/>
            <person name="Daum C."/>
            <person name="Floudas D."/>
            <person name="Sun H."/>
            <person name="Yadav J.S."/>
            <person name="Pangilinan J."/>
            <person name="Larsson K.H."/>
            <person name="Matsuura K."/>
            <person name="Barry K."/>
            <person name="Labutti K."/>
            <person name="Kuo R."/>
            <person name="Ohm R.A."/>
            <person name="Bhattacharya S.S."/>
            <person name="Shirouzu T."/>
            <person name="Yoshinaga Y."/>
            <person name="Martin F.M."/>
            <person name="Grigoriev I.V."/>
            <person name="Hibbett D.S."/>
        </authorList>
    </citation>
    <scope>NUCLEOTIDE SEQUENCE [LARGE SCALE GENOMIC DNA]</scope>
    <source>
        <strain evidence="3 4">L-15889</strain>
    </source>
</reference>
<organism evidence="3 4">
    <name type="scientific">Daedalea quercina L-15889</name>
    <dbReference type="NCBI Taxonomy" id="1314783"/>
    <lineage>
        <taxon>Eukaryota</taxon>
        <taxon>Fungi</taxon>
        <taxon>Dikarya</taxon>
        <taxon>Basidiomycota</taxon>
        <taxon>Agaricomycotina</taxon>
        <taxon>Agaricomycetes</taxon>
        <taxon>Polyporales</taxon>
        <taxon>Fomitopsis</taxon>
    </lineage>
</organism>
<feature type="chain" id="PRO_5007865723" description="Aminoglycoside phosphotransferase domain-containing protein" evidence="2">
    <location>
        <begin position="22"/>
        <end position="294"/>
    </location>
</feature>
<evidence type="ECO:0000256" key="1">
    <source>
        <dbReference type="SAM" id="MobiDB-lite"/>
    </source>
</evidence>
<dbReference type="InterPro" id="IPR011009">
    <property type="entry name" value="Kinase-like_dom_sf"/>
</dbReference>
<evidence type="ECO:0000313" key="3">
    <source>
        <dbReference type="EMBL" id="KZT70695.1"/>
    </source>
</evidence>
<accession>A0A165RFU2</accession>
<dbReference type="OrthoDB" id="3049995at2759"/>
<dbReference type="EMBL" id="KV429050">
    <property type="protein sequence ID" value="KZT70695.1"/>
    <property type="molecule type" value="Genomic_DNA"/>
</dbReference>
<proteinExistence type="predicted"/>
<keyword evidence="4" id="KW-1185">Reference proteome</keyword>
<protein>
    <recommendedName>
        <fullName evidence="5">Aminoglycoside phosphotransferase domain-containing protein</fullName>
    </recommendedName>
</protein>
<name>A0A165RFU2_9APHY</name>
<evidence type="ECO:0000313" key="4">
    <source>
        <dbReference type="Proteomes" id="UP000076727"/>
    </source>
</evidence>
<sequence length="294" mass="32286">MRPLLLSSIAFVVSVLTVAWAAPVIVPQSAELLSPRAGLLSPRAGGGETYITTIDGQKLKVKKNGDQGIHGVVYQVLDGPWKGAFAKAKVADQEIQATHDVGALLGHGRDAHGQRWAIIRPSPGKRLDRTDAFKRVQHNPNACWSLLNHAIELTSNKIMSEYHRTHWLHEDPVLSNVLFDDRVTQAYLIDWGYATRPASVPLAKIRAEVTDTFARSGVCPPRQTAHRPAAPPPPSPPRRILVQRPASPSPPRPVTIIRRPAPPSPPRPITIIRRPAPPSPPRPITIIHRRPKGH</sequence>
<feature type="signal peptide" evidence="2">
    <location>
        <begin position="1"/>
        <end position="21"/>
    </location>
</feature>
<dbReference type="Proteomes" id="UP000076727">
    <property type="component" value="Unassembled WGS sequence"/>
</dbReference>
<dbReference type="AlphaFoldDB" id="A0A165RFU2"/>
<evidence type="ECO:0000256" key="2">
    <source>
        <dbReference type="SAM" id="SignalP"/>
    </source>
</evidence>
<feature type="region of interest" description="Disordered" evidence="1">
    <location>
        <begin position="216"/>
        <end position="294"/>
    </location>
</feature>
<dbReference type="SUPFAM" id="SSF56112">
    <property type="entry name" value="Protein kinase-like (PK-like)"/>
    <property type="match status" value="1"/>
</dbReference>
<keyword evidence="2" id="KW-0732">Signal</keyword>